<reference evidence="2" key="1">
    <citation type="journal article" date="2020" name="Stud. Mycol.">
        <title>101 Dothideomycetes genomes: a test case for predicting lifestyles and emergence of pathogens.</title>
        <authorList>
            <person name="Haridas S."/>
            <person name="Albert R."/>
            <person name="Binder M."/>
            <person name="Bloem J."/>
            <person name="Labutti K."/>
            <person name="Salamov A."/>
            <person name="Andreopoulos B."/>
            <person name="Baker S."/>
            <person name="Barry K."/>
            <person name="Bills G."/>
            <person name="Bluhm B."/>
            <person name="Cannon C."/>
            <person name="Castanera R."/>
            <person name="Culley D."/>
            <person name="Daum C."/>
            <person name="Ezra D."/>
            <person name="Gonzalez J."/>
            <person name="Henrissat B."/>
            <person name="Kuo A."/>
            <person name="Liang C."/>
            <person name="Lipzen A."/>
            <person name="Lutzoni F."/>
            <person name="Magnuson J."/>
            <person name="Mondo S."/>
            <person name="Nolan M."/>
            <person name="Ohm R."/>
            <person name="Pangilinan J."/>
            <person name="Park H.-J."/>
            <person name="Ramirez L."/>
            <person name="Alfaro M."/>
            <person name="Sun H."/>
            <person name="Tritt A."/>
            <person name="Yoshinaga Y."/>
            <person name="Zwiers L.-H."/>
            <person name="Turgeon B."/>
            <person name="Goodwin S."/>
            <person name="Spatafora J."/>
            <person name="Crous P."/>
            <person name="Grigoriev I."/>
        </authorList>
    </citation>
    <scope>NUCLEOTIDE SEQUENCE</scope>
    <source>
        <strain evidence="2">CBS 113389</strain>
    </source>
</reference>
<feature type="compositionally biased region" description="Polar residues" evidence="1">
    <location>
        <begin position="219"/>
        <end position="229"/>
    </location>
</feature>
<dbReference type="Pfam" id="PF13376">
    <property type="entry name" value="OmdA"/>
    <property type="match status" value="1"/>
</dbReference>
<accession>A0A6A6PF47</accession>
<evidence type="ECO:0000313" key="2">
    <source>
        <dbReference type="EMBL" id="KAF2478570.1"/>
    </source>
</evidence>
<gene>
    <name evidence="2" type="ORF">BDY17DRAFT_328110</name>
</gene>
<feature type="compositionally biased region" description="Polar residues" evidence="1">
    <location>
        <begin position="201"/>
        <end position="210"/>
    </location>
</feature>
<dbReference type="Proteomes" id="UP000799767">
    <property type="component" value="Unassembled WGS sequence"/>
</dbReference>
<organism evidence="2 3">
    <name type="scientific">Neohortaea acidophila</name>
    <dbReference type="NCBI Taxonomy" id="245834"/>
    <lineage>
        <taxon>Eukaryota</taxon>
        <taxon>Fungi</taxon>
        <taxon>Dikarya</taxon>
        <taxon>Ascomycota</taxon>
        <taxon>Pezizomycotina</taxon>
        <taxon>Dothideomycetes</taxon>
        <taxon>Dothideomycetidae</taxon>
        <taxon>Mycosphaerellales</taxon>
        <taxon>Teratosphaeriaceae</taxon>
        <taxon>Neohortaea</taxon>
    </lineage>
</organism>
<protein>
    <submittedName>
        <fullName evidence="2">Bacteriocin-protection, YdeI or OmpD-associated-domain-containing protein</fullName>
    </submittedName>
</protein>
<dbReference type="EMBL" id="MU001643">
    <property type="protein sequence ID" value="KAF2478570.1"/>
    <property type="molecule type" value="Genomic_DNA"/>
</dbReference>
<sequence>MAGEKPRLTLANQTEWSKWLAREADRSDGVMLTLVKKGSTQPTSLTYEEARDEALCHGWIDSTGYKADDLTHVRRFTPRRPKSVWSKLNIEYVDRLRSEGRMKPRGELEIEKAKADGRWDAAYHQASNVAPPDLLAAIAAVPDAQAQWDILTKGNKFTLCFRLASLKTEAGRQKRIAATVEMLARGETPHPQKRKRELVESNGSVTTTKQVKVPAKSKISATPPEQTRSSQRRSGRLSAAVDGK</sequence>
<dbReference type="GeneID" id="54478795"/>
<proteinExistence type="predicted"/>
<dbReference type="AlphaFoldDB" id="A0A6A6PF47"/>
<evidence type="ECO:0000256" key="1">
    <source>
        <dbReference type="SAM" id="MobiDB-lite"/>
    </source>
</evidence>
<keyword evidence="3" id="KW-1185">Reference proteome</keyword>
<evidence type="ECO:0000313" key="3">
    <source>
        <dbReference type="Proteomes" id="UP000799767"/>
    </source>
</evidence>
<feature type="region of interest" description="Disordered" evidence="1">
    <location>
        <begin position="185"/>
        <end position="244"/>
    </location>
</feature>
<name>A0A6A6PF47_9PEZI</name>
<dbReference type="OrthoDB" id="10263401at2759"/>
<dbReference type="RefSeq" id="XP_033585140.1">
    <property type="nucleotide sequence ID" value="XM_033737793.1"/>
</dbReference>